<evidence type="ECO:0000259" key="13">
    <source>
        <dbReference type="Pfam" id="PF06580"/>
    </source>
</evidence>
<evidence type="ECO:0000256" key="11">
    <source>
        <dbReference type="SAM" id="Phobius"/>
    </source>
</evidence>
<keyword evidence="8 11" id="KW-1133">Transmembrane helix</keyword>
<evidence type="ECO:0000259" key="14">
    <source>
        <dbReference type="Pfam" id="PF07694"/>
    </source>
</evidence>
<protein>
    <submittedName>
        <fullName evidence="15">Histidine kinase</fullName>
    </submittedName>
</protein>
<evidence type="ECO:0000259" key="12">
    <source>
        <dbReference type="Pfam" id="PF02518"/>
    </source>
</evidence>
<dbReference type="InterPro" id="IPR010559">
    <property type="entry name" value="Sig_transdc_His_kin_internal"/>
</dbReference>
<dbReference type="Pfam" id="PF07694">
    <property type="entry name" value="5TM-5TMR_LYT"/>
    <property type="match status" value="1"/>
</dbReference>
<dbReference type="Pfam" id="PF02518">
    <property type="entry name" value="HATPase_c"/>
    <property type="match status" value="1"/>
</dbReference>
<comment type="subcellular location">
    <subcellularLocation>
        <location evidence="1">Cell membrane</location>
        <topology evidence="1">Multi-pass membrane protein</topology>
    </subcellularLocation>
</comment>
<evidence type="ECO:0000256" key="3">
    <source>
        <dbReference type="ARBA" id="ARBA00022679"/>
    </source>
</evidence>
<dbReference type="Proteomes" id="UP000675379">
    <property type="component" value="Unassembled WGS sequence"/>
</dbReference>
<dbReference type="InterPro" id="IPR050640">
    <property type="entry name" value="Bact_2-comp_sensor_kinase"/>
</dbReference>
<comment type="caution">
    <text evidence="15">The sequence shown here is derived from an EMBL/GenBank/DDBJ whole genome shotgun (WGS) entry which is preliminary data.</text>
</comment>
<dbReference type="InterPro" id="IPR036890">
    <property type="entry name" value="HATPase_C_sf"/>
</dbReference>
<feature type="domain" description="Histidine kinase/HSP90-like ATPase" evidence="12">
    <location>
        <begin position="456"/>
        <end position="554"/>
    </location>
</feature>
<dbReference type="AlphaFoldDB" id="A0A941HRA3"/>
<feature type="transmembrane region" description="Helical" evidence="11">
    <location>
        <begin position="169"/>
        <end position="193"/>
    </location>
</feature>
<sequence>MEIIKSIILNIGLLMVIAQLLARVPTVKQFVVRDKHTVKEQLLLIVLFSAISITSTYMGIEVNGAIANTRVIGVMAGGFIGGPVVGIGTAVIAGVHRYLIDINGFTAIACTVSTITEGGIAALFYQRVRRNKYREDDIFFLTFGAEILQMLIILLIARPYYDAVELVGLIALPMVVFNALGMVLFVGVFKYIFVEQAYEVGNKVGKILEITKKCLPIIRNGRYDEASSRQIAKIIHEFSKESTVIFTDKSQILSSKGHVFLRGVESLPAIVREVFAKKETRLAEEAPEMDPLHSILRSMVAIASPLMIRGEVFGCLIVLSPKYQFSYHSEFEFVEGLAQLLSTQYELAEMENQKELLRKVEYKVLQSQINPHFIFNSLNTISAFCREKPEKARELLIALATYFRNTIKTQDSCVSIYEEMDYVEAYLQLENARFEDRLTVDVQVEKELDCQVPCLILQPIVENAIIHGAMKRRHGLVSILVEKDGGEVAITVKDNGHGIPQEVLQGLEENTLGVVNIGLSNVHQRLCYLYGKDHGLKIQCTDSGTSVQIRIPLKKERQRIFDRIKVS</sequence>
<feature type="transmembrane region" description="Helical" evidence="11">
    <location>
        <begin position="138"/>
        <end position="157"/>
    </location>
</feature>
<keyword evidence="16" id="KW-1185">Reference proteome</keyword>
<evidence type="ECO:0000256" key="8">
    <source>
        <dbReference type="ARBA" id="ARBA00022989"/>
    </source>
</evidence>
<keyword evidence="2" id="KW-1003">Cell membrane</keyword>
<evidence type="ECO:0000256" key="2">
    <source>
        <dbReference type="ARBA" id="ARBA00022475"/>
    </source>
</evidence>
<evidence type="ECO:0000256" key="6">
    <source>
        <dbReference type="ARBA" id="ARBA00022777"/>
    </source>
</evidence>
<feature type="transmembrane region" description="Helical" evidence="11">
    <location>
        <begin position="72"/>
        <end position="93"/>
    </location>
</feature>
<dbReference type="GO" id="GO:0071555">
    <property type="term" value="P:cell wall organization"/>
    <property type="evidence" value="ECO:0007669"/>
    <property type="project" value="InterPro"/>
</dbReference>
<feature type="transmembrane region" description="Helical" evidence="11">
    <location>
        <begin position="42"/>
        <end position="60"/>
    </location>
</feature>
<dbReference type="PANTHER" id="PTHR34220">
    <property type="entry name" value="SENSOR HISTIDINE KINASE YPDA"/>
    <property type="match status" value="1"/>
</dbReference>
<dbReference type="SUPFAM" id="SSF55874">
    <property type="entry name" value="ATPase domain of HSP90 chaperone/DNA topoisomerase II/histidine kinase"/>
    <property type="match status" value="1"/>
</dbReference>
<evidence type="ECO:0000313" key="16">
    <source>
        <dbReference type="Proteomes" id="UP000675379"/>
    </source>
</evidence>
<dbReference type="InterPro" id="IPR011620">
    <property type="entry name" value="Sig_transdc_His_kinase_LytS_TM"/>
</dbReference>
<dbReference type="GO" id="GO:0000155">
    <property type="term" value="F:phosphorelay sensor kinase activity"/>
    <property type="evidence" value="ECO:0007669"/>
    <property type="project" value="InterPro"/>
</dbReference>
<evidence type="ECO:0000256" key="4">
    <source>
        <dbReference type="ARBA" id="ARBA00022692"/>
    </source>
</evidence>
<dbReference type="Pfam" id="PF06580">
    <property type="entry name" value="His_kinase"/>
    <property type="match status" value="1"/>
</dbReference>
<keyword evidence="3" id="KW-0808">Transferase</keyword>
<dbReference type="GO" id="GO:0005524">
    <property type="term" value="F:ATP binding"/>
    <property type="evidence" value="ECO:0007669"/>
    <property type="project" value="UniProtKB-KW"/>
</dbReference>
<dbReference type="EMBL" id="JAGSCS010000010">
    <property type="protein sequence ID" value="MBR0576388.1"/>
    <property type="molecule type" value="Genomic_DNA"/>
</dbReference>
<gene>
    <name evidence="15" type="ORF">KCG48_08535</name>
</gene>
<name>A0A941HRA3_9CLOT</name>
<keyword evidence="9" id="KW-0902">Two-component regulatory system</keyword>
<reference evidence="15" key="1">
    <citation type="submission" date="2021-04" db="EMBL/GenBank/DDBJ databases">
        <title>Proteiniclasticum sedimins sp. nov., an obligate anaerobic bacterium isolated from anaerobic sludge.</title>
        <authorList>
            <person name="Liu J."/>
        </authorList>
    </citation>
    <scope>NUCLEOTIDE SEQUENCE</scope>
    <source>
        <strain evidence="15">BAD-10</strain>
    </source>
</reference>
<dbReference type="PANTHER" id="PTHR34220:SF7">
    <property type="entry name" value="SENSOR HISTIDINE KINASE YPDA"/>
    <property type="match status" value="1"/>
</dbReference>
<dbReference type="GO" id="GO:0005886">
    <property type="term" value="C:plasma membrane"/>
    <property type="evidence" value="ECO:0007669"/>
    <property type="project" value="UniProtKB-SubCell"/>
</dbReference>
<feature type="transmembrane region" description="Helical" evidence="11">
    <location>
        <begin position="7"/>
        <end position="22"/>
    </location>
</feature>
<keyword evidence="10 11" id="KW-0472">Membrane</keyword>
<evidence type="ECO:0000256" key="10">
    <source>
        <dbReference type="ARBA" id="ARBA00023136"/>
    </source>
</evidence>
<keyword evidence="6 15" id="KW-0418">Kinase</keyword>
<organism evidence="15 16">
    <name type="scientific">Proteiniclasticum sediminis</name>
    <dbReference type="NCBI Taxonomy" id="2804028"/>
    <lineage>
        <taxon>Bacteria</taxon>
        <taxon>Bacillati</taxon>
        <taxon>Bacillota</taxon>
        <taxon>Clostridia</taxon>
        <taxon>Eubacteriales</taxon>
        <taxon>Clostridiaceae</taxon>
        <taxon>Proteiniclasticum</taxon>
    </lineage>
</organism>
<accession>A0A941HRA3</accession>
<dbReference type="InterPro" id="IPR003594">
    <property type="entry name" value="HATPase_dom"/>
</dbReference>
<evidence type="ECO:0000256" key="9">
    <source>
        <dbReference type="ARBA" id="ARBA00023012"/>
    </source>
</evidence>
<keyword evidence="5" id="KW-0547">Nucleotide-binding</keyword>
<feature type="transmembrane region" description="Helical" evidence="11">
    <location>
        <begin position="105"/>
        <end position="126"/>
    </location>
</feature>
<feature type="domain" description="Signal transduction histidine kinase internal region" evidence="13">
    <location>
        <begin position="361"/>
        <end position="438"/>
    </location>
</feature>
<keyword evidence="7" id="KW-0067">ATP-binding</keyword>
<dbReference type="Gene3D" id="1.10.1760.20">
    <property type="match status" value="1"/>
</dbReference>
<dbReference type="Gene3D" id="3.30.565.10">
    <property type="entry name" value="Histidine kinase-like ATPase, C-terminal domain"/>
    <property type="match status" value="1"/>
</dbReference>
<dbReference type="RefSeq" id="WP_211801307.1">
    <property type="nucleotide sequence ID" value="NZ_JAGSCS010000010.1"/>
</dbReference>
<feature type="domain" description="Signal transduction histidine kinase 5TM receptor LytS transmembrane region" evidence="14">
    <location>
        <begin position="25"/>
        <end position="189"/>
    </location>
</feature>
<keyword evidence="4 11" id="KW-0812">Transmembrane</keyword>
<evidence type="ECO:0000256" key="1">
    <source>
        <dbReference type="ARBA" id="ARBA00004651"/>
    </source>
</evidence>
<evidence type="ECO:0000313" key="15">
    <source>
        <dbReference type="EMBL" id="MBR0576388.1"/>
    </source>
</evidence>
<proteinExistence type="predicted"/>
<evidence type="ECO:0000256" key="7">
    <source>
        <dbReference type="ARBA" id="ARBA00022840"/>
    </source>
</evidence>
<evidence type="ECO:0000256" key="5">
    <source>
        <dbReference type="ARBA" id="ARBA00022741"/>
    </source>
</evidence>